<keyword evidence="12" id="KW-1185">Reference proteome</keyword>
<evidence type="ECO:0000256" key="7">
    <source>
        <dbReference type="ARBA" id="ARBA00022993"/>
    </source>
</evidence>
<dbReference type="NCBIfam" id="TIGR00125">
    <property type="entry name" value="cyt_tran_rel"/>
    <property type="match status" value="1"/>
</dbReference>
<dbReference type="STRING" id="392015.SAMN05421543_10422"/>
<feature type="binding site" evidence="9">
    <location>
        <begin position="88"/>
        <end position="90"/>
    </location>
    <ligand>
        <name>ATP</name>
        <dbReference type="ChEBI" id="CHEBI:30616"/>
    </ligand>
</feature>
<dbReference type="eggNOG" id="COG0669">
    <property type="taxonomic scope" value="Bacteria"/>
</dbReference>
<dbReference type="GO" id="GO:0015937">
    <property type="term" value="P:coenzyme A biosynthetic process"/>
    <property type="evidence" value="ECO:0007669"/>
    <property type="project" value="UniProtKB-UniRule"/>
</dbReference>
<comment type="function">
    <text evidence="9">Reversibly transfers an adenylyl group from ATP to 4'-phosphopantetheine, yielding dephospho-CoA (dPCoA) and pyrophosphate.</text>
</comment>
<evidence type="ECO:0000256" key="6">
    <source>
        <dbReference type="ARBA" id="ARBA00022842"/>
    </source>
</evidence>
<reference evidence="12" key="1">
    <citation type="submission" date="2016-10" db="EMBL/GenBank/DDBJ databases">
        <authorList>
            <person name="Varghese N."/>
        </authorList>
    </citation>
    <scope>NUCLEOTIDE SEQUENCE [LARGE SCALE GENOMIC DNA]</scope>
    <source>
        <strain evidence="12">DSM 17980</strain>
    </source>
</reference>
<keyword evidence="1 9" id="KW-0963">Cytoplasm</keyword>
<dbReference type="AlphaFoldDB" id="A0A1I7H7E5"/>
<keyword evidence="4 9" id="KW-0547">Nucleotide-binding</keyword>
<keyword evidence="6 9" id="KW-0460">Magnesium</keyword>
<gene>
    <name evidence="9" type="primary">coaD</name>
    <name evidence="11" type="ORF">SAMN05421543_10422</name>
</gene>
<protein>
    <recommendedName>
        <fullName evidence="9">Phosphopantetheine adenylyltransferase</fullName>
        <ecNumber evidence="9">2.7.7.3</ecNumber>
    </recommendedName>
    <alternativeName>
        <fullName evidence="9">Dephospho-CoA pyrophosphorylase</fullName>
    </alternativeName>
    <alternativeName>
        <fullName evidence="9">Pantetheine-phosphate adenylyltransferase</fullName>
        <shortName evidence="9">PPAT</shortName>
    </alternativeName>
</protein>
<feature type="binding site" evidence="9">
    <location>
        <begin position="123"/>
        <end position="129"/>
    </location>
    <ligand>
        <name>ATP</name>
        <dbReference type="ChEBI" id="CHEBI:30616"/>
    </ligand>
</feature>
<feature type="binding site" evidence="9">
    <location>
        <position position="87"/>
    </location>
    <ligand>
        <name>substrate</name>
    </ligand>
</feature>
<dbReference type="Pfam" id="PF01467">
    <property type="entry name" value="CTP_transf_like"/>
    <property type="match status" value="1"/>
</dbReference>
<feature type="binding site" evidence="9">
    <location>
        <position position="41"/>
    </location>
    <ligand>
        <name>substrate</name>
    </ligand>
</feature>
<feature type="domain" description="Cytidyltransferase-like" evidence="10">
    <location>
        <begin position="5"/>
        <end position="133"/>
    </location>
</feature>
<feature type="binding site" evidence="9">
    <location>
        <position position="98"/>
    </location>
    <ligand>
        <name>ATP</name>
        <dbReference type="ChEBI" id="CHEBI:30616"/>
    </ligand>
</feature>
<feature type="binding site" evidence="9">
    <location>
        <position position="17"/>
    </location>
    <ligand>
        <name>ATP</name>
        <dbReference type="ChEBI" id="CHEBI:30616"/>
    </ligand>
</feature>
<accession>A0A1I7H7E5</accession>
<feature type="site" description="Transition state stabilizer" evidence="9">
    <location>
        <position position="17"/>
    </location>
</feature>
<keyword evidence="5 9" id="KW-0067">ATP-binding</keyword>
<feature type="binding site" evidence="9">
    <location>
        <begin position="9"/>
        <end position="10"/>
    </location>
    <ligand>
        <name>ATP</name>
        <dbReference type="ChEBI" id="CHEBI:30616"/>
    </ligand>
</feature>
<evidence type="ECO:0000256" key="3">
    <source>
        <dbReference type="ARBA" id="ARBA00022695"/>
    </source>
</evidence>
<dbReference type="Gene3D" id="3.40.50.620">
    <property type="entry name" value="HUPs"/>
    <property type="match status" value="1"/>
</dbReference>
<dbReference type="OrthoDB" id="9806661at2"/>
<comment type="subcellular location">
    <subcellularLocation>
        <location evidence="9">Cytoplasm</location>
    </subcellularLocation>
</comment>
<feature type="binding site" evidence="9">
    <location>
        <position position="73"/>
    </location>
    <ligand>
        <name>substrate</name>
    </ligand>
</feature>
<evidence type="ECO:0000256" key="8">
    <source>
        <dbReference type="ARBA" id="ARBA00029346"/>
    </source>
</evidence>
<evidence type="ECO:0000256" key="5">
    <source>
        <dbReference type="ARBA" id="ARBA00022840"/>
    </source>
</evidence>
<evidence type="ECO:0000259" key="10">
    <source>
        <dbReference type="Pfam" id="PF01467"/>
    </source>
</evidence>
<comment type="subunit">
    <text evidence="9">Homohexamer.</text>
</comment>
<dbReference type="InterPro" id="IPR001980">
    <property type="entry name" value="PPAT"/>
</dbReference>
<dbReference type="InterPro" id="IPR004821">
    <property type="entry name" value="Cyt_trans-like"/>
</dbReference>
<proteinExistence type="inferred from homology"/>
<name>A0A1I7H7E5_9BACL</name>
<dbReference type="HAMAP" id="MF_00151">
    <property type="entry name" value="PPAT_bact"/>
    <property type="match status" value="1"/>
</dbReference>
<keyword evidence="2 9" id="KW-0808">Transferase</keyword>
<evidence type="ECO:0000313" key="11">
    <source>
        <dbReference type="EMBL" id="SFU56601.1"/>
    </source>
</evidence>
<evidence type="ECO:0000256" key="2">
    <source>
        <dbReference type="ARBA" id="ARBA00022679"/>
    </source>
</evidence>
<dbReference type="SUPFAM" id="SSF52374">
    <property type="entry name" value="Nucleotidylyl transferase"/>
    <property type="match status" value="1"/>
</dbReference>
<comment type="catalytic activity">
    <reaction evidence="8 9">
        <text>(R)-4'-phosphopantetheine + ATP + H(+) = 3'-dephospho-CoA + diphosphate</text>
        <dbReference type="Rhea" id="RHEA:19801"/>
        <dbReference type="ChEBI" id="CHEBI:15378"/>
        <dbReference type="ChEBI" id="CHEBI:30616"/>
        <dbReference type="ChEBI" id="CHEBI:33019"/>
        <dbReference type="ChEBI" id="CHEBI:57328"/>
        <dbReference type="ChEBI" id="CHEBI:61723"/>
        <dbReference type="EC" id="2.7.7.3"/>
    </reaction>
</comment>
<dbReference type="GO" id="GO:0004595">
    <property type="term" value="F:pantetheine-phosphate adenylyltransferase activity"/>
    <property type="evidence" value="ECO:0007669"/>
    <property type="project" value="UniProtKB-UniRule"/>
</dbReference>
<dbReference type="InterPro" id="IPR014729">
    <property type="entry name" value="Rossmann-like_a/b/a_fold"/>
</dbReference>
<keyword evidence="3 9" id="KW-0548">Nucleotidyltransferase</keyword>
<keyword evidence="7 9" id="KW-0173">Coenzyme A biosynthesis</keyword>
<dbReference type="EC" id="2.7.7.3" evidence="9"/>
<dbReference type="RefSeq" id="WP_074950160.1">
    <property type="nucleotide sequence ID" value="NZ_FPBV01000004.1"/>
</dbReference>
<dbReference type="EMBL" id="FPBV01000004">
    <property type="protein sequence ID" value="SFU56601.1"/>
    <property type="molecule type" value="Genomic_DNA"/>
</dbReference>
<dbReference type="Proteomes" id="UP000183508">
    <property type="component" value="Unassembled WGS sequence"/>
</dbReference>
<evidence type="ECO:0000313" key="12">
    <source>
        <dbReference type="Proteomes" id="UP000183508"/>
    </source>
</evidence>
<dbReference type="CDD" id="cd02163">
    <property type="entry name" value="PPAT"/>
    <property type="match status" value="1"/>
</dbReference>
<comment type="similarity">
    <text evidence="9">Belongs to the bacterial CoaD family.</text>
</comment>
<dbReference type="PANTHER" id="PTHR21342">
    <property type="entry name" value="PHOSPHOPANTETHEINE ADENYLYLTRANSFERASE"/>
    <property type="match status" value="1"/>
</dbReference>
<dbReference type="GO" id="GO:0005524">
    <property type="term" value="F:ATP binding"/>
    <property type="evidence" value="ECO:0007669"/>
    <property type="project" value="UniProtKB-KW"/>
</dbReference>
<evidence type="ECO:0000256" key="9">
    <source>
        <dbReference type="HAMAP-Rule" id="MF_00151"/>
    </source>
</evidence>
<dbReference type="PRINTS" id="PR01020">
    <property type="entry name" value="LPSBIOSNTHSS"/>
</dbReference>
<dbReference type="GO" id="GO:0005737">
    <property type="term" value="C:cytoplasm"/>
    <property type="evidence" value="ECO:0007669"/>
    <property type="project" value="UniProtKB-SubCell"/>
</dbReference>
<organism evidence="11 12">
    <name type="scientific">Alicyclobacillus macrosporangiidus</name>
    <dbReference type="NCBI Taxonomy" id="392015"/>
    <lineage>
        <taxon>Bacteria</taxon>
        <taxon>Bacillati</taxon>
        <taxon>Bacillota</taxon>
        <taxon>Bacilli</taxon>
        <taxon>Bacillales</taxon>
        <taxon>Alicyclobacillaceae</taxon>
        <taxon>Alicyclobacillus</taxon>
    </lineage>
</organism>
<comment type="cofactor">
    <cofactor evidence="9">
        <name>Mg(2+)</name>
        <dbReference type="ChEBI" id="CHEBI:18420"/>
    </cofactor>
</comment>
<evidence type="ECO:0000256" key="4">
    <source>
        <dbReference type="ARBA" id="ARBA00022741"/>
    </source>
</evidence>
<dbReference type="UniPathway" id="UPA00241">
    <property type="reaction ID" value="UER00355"/>
</dbReference>
<sequence length="163" mass="17942">MTRAVFPGSFDPMTNGHLEILGRVAPLFDEVRVAVLVNPDKRPLFSVEERMALMREVVRPWPNVRVDAFSGLLVDYVRREGVDVILRGLRSAVDFEAEMQMAQMNRHLYGGAVTLFVPSAPEYAFVSSSLVKQVAAGGGALEGLVPPPVASALMEKFQTRGRK</sequence>
<dbReference type="PANTHER" id="PTHR21342:SF1">
    <property type="entry name" value="PHOSPHOPANTETHEINE ADENYLYLTRANSFERASE"/>
    <property type="match status" value="1"/>
</dbReference>
<evidence type="ECO:0000256" key="1">
    <source>
        <dbReference type="ARBA" id="ARBA00022490"/>
    </source>
</evidence>
<dbReference type="NCBIfam" id="TIGR01510">
    <property type="entry name" value="coaD_prev_kdtB"/>
    <property type="match status" value="1"/>
</dbReference>
<comment type="pathway">
    <text evidence="9">Cofactor biosynthesis; coenzyme A biosynthesis; CoA from (R)-pantothenate: step 4/5.</text>
</comment>
<feature type="binding site" evidence="9">
    <location>
        <position position="9"/>
    </location>
    <ligand>
        <name>substrate</name>
    </ligand>
</feature>